<feature type="domain" description="C5a peptidase/Subtilisin-like protease SBT2-like Fn3-like" evidence="12">
    <location>
        <begin position="543"/>
        <end position="634"/>
    </location>
</feature>
<dbReference type="Gene3D" id="3.40.50.200">
    <property type="entry name" value="Peptidase S8/S53 domain"/>
    <property type="match status" value="1"/>
</dbReference>
<dbReference type="InterPro" id="IPR050131">
    <property type="entry name" value="Peptidase_S8_subtilisin-like"/>
</dbReference>
<protein>
    <submittedName>
        <fullName evidence="13">Subtilisin family serine protease</fullName>
    </submittedName>
</protein>
<dbReference type="InterPro" id="IPR023827">
    <property type="entry name" value="Peptidase_S8_Asp-AS"/>
</dbReference>
<dbReference type="GO" id="GO:0016020">
    <property type="term" value="C:membrane"/>
    <property type="evidence" value="ECO:0007669"/>
    <property type="project" value="InterPro"/>
</dbReference>
<feature type="region of interest" description="Disordered" evidence="9">
    <location>
        <begin position="418"/>
        <end position="441"/>
    </location>
</feature>
<dbReference type="InterPro" id="IPR023828">
    <property type="entry name" value="Peptidase_S8_Ser-AS"/>
</dbReference>
<dbReference type="InterPro" id="IPR010435">
    <property type="entry name" value="C5a/SBT2-like_Fn3"/>
</dbReference>
<dbReference type="Pfam" id="PF00082">
    <property type="entry name" value="Peptidase_S8"/>
    <property type="match status" value="1"/>
</dbReference>
<dbReference type="InterPro" id="IPR022398">
    <property type="entry name" value="Peptidase_S8_His-AS"/>
</dbReference>
<evidence type="ECO:0000256" key="8">
    <source>
        <dbReference type="RuleBase" id="RU003355"/>
    </source>
</evidence>
<dbReference type="Gene3D" id="2.60.40.10">
    <property type="entry name" value="Immunoglobulins"/>
    <property type="match status" value="1"/>
</dbReference>
<dbReference type="Proteomes" id="UP000530424">
    <property type="component" value="Unassembled WGS sequence"/>
</dbReference>
<proteinExistence type="inferred from homology"/>
<dbReference type="PROSITE" id="PS00137">
    <property type="entry name" value="SUBTILASE_HIS"/>
    <property type="match status" value="1"/>
</dbReference>
<dbReference type="SUPFAM" id="SSF52743">
    <property type="entry name" value="Subtilisin-like"/>
    <property type="match status" value="1"/>
</dbReference>
<name>A0A853C1P6_9ACTN</name>
<keyword evidence="14" id="KW-1185">Reference proteome</keyword>
<evidence type="ECO:0000256" key="4">
    <source>
        <dbReference type="ARBA" id="ARBA00022801"/>
    </source>
</evidence>
<feature type="chain" id="PRO_5032964287" evidence="10">
    <location>
        <begin position="33"/>
        <end position="1142"/>
    </location>
</feature>
<evidence type="ECO:0000259" key="12">
    <source>
        <dbReference type="Pfam" id="PF06280"/>
    </source>
</evidence>
<evidence type="ECO:0000256" key="9">
    <source>
        <dbReference type="SAM" id="MobiDB-lite"/>
    </source>
</evidence>
<comment type="caution">
    <text evidence="13">The sequence shown here is derived from an EMBL/GenBank/DDBJ whole genome shotgun (WGS) entry which is preliminary data.</text>
</comment>
<dbReference type="InterPro" id="IPR013783">
    <property type="entry name" value="Ig-like_fold"/>
</dbReference>
<dbReference type="GO" id="GO:0004252">
    <property type="term" value="F:serine-type endopeptidase activity"/>
    <property type="evidence" value="ECO:0007669"/>
    <property type="project" value="UniProtKB-UniRule"/>
</dbReference>
<accession>A0A853C1P6</accession>
<comment type="similarity">
    <text evidence="1 7 8">Belongs to the peptidase S8 family.</text>
</comment>
<evidence type="ECO:0000256" key="6">
    <source>
        <dbReference type="PIRSR" id="PIRSR615500-1"/>
    </source>
</evidence>
<dbReference type="Pfam" id="PF06280">
    <property type="entry name" value="fn3_5"/>
    <property type="match status" value="1"/>
</dbReference>
<feature type="active site" description="Charge relay system" evidence="6 7">
    <location>
        <position position="469"/>
    </location>
</feature>
<dbReference type="PROSITE" id="PS00138">
    <property type="entry name" value="SUBTILASE_SER"/>
    <property type="match status" value="1"/>
</dbReference>
<organism evidence="13 14">
    <name type="scientific">Nocardioides thalensis</name>
    <dbReference type="NCBI Taxonomy" id="1914755"/>
    <lineage>
        <taxon>Bacteria</taxon>
        <taxon>Bacillati</taxon>
        <taxon>Actinomycetota</taxon>
        <taxon>Actinomycetes</taxon>
        <taxon>Propionibacteriales</taxon>
        <taxon>Nocardioidaceae</taxon>
        <taxon>Nocardioides</taxon>
    </lineage>
</organism>
<keyword evidence="2 7" id="KW-0645">Protease</keyword>
<evidence type="ECO:0000256" key="7">
    <source>
        <dbReference type="PROSITE-ProRule" id="PRU01240"/>
    </source>
</evidence>
<gene>
    <name evidence="13" type="ORF">HNR19_000971</name>
</gene>
<feature type="region of interest" description="Disordered" evidence="9">
    <location>
        <begin position="29"/>
        <end position="48"/>
    </location>
</feature>
<dbReference type="InterPro" id="IPR000209">
    <property type="entry name" value="Peptidase_S8/S53_dom"/>
</dbReference>
<feature type="active site" description="Charge relay system" evidence="6 7">
    <location>
        <position position="263"/>
    </location>
</feature>
<evidence type="ECO:0000313" key="13">
    <source>
        <dbReference type="EMBL" id="NYJ00273.1"/>
    </source>
</evidence>
<dbReference type="PROSITE" id="PS51892">
    <property type="entry name" value="SUBTILASE"/>
    <property type="match status" value="1"/>
</dbReference>
<sequence>MRSVPRGRVLPAAAALLLVVLTLGALPSSSSAAPGPAPSLRSGPPAAPRALAGPTTVTLITGDQVTLVPDASGAPSVRLPAGDFEVRRDGARIEVVPHEVRDLVPHVLDRALFDVAGLAAMGYDDAGSATIPLIVHRAAGVRTLQSANPALEPEIALDSIRSTAVELDKDRAERFGDDLAALAARPGRVTGTMAADELGGIDRIWLDARVGAARTPRTLPSPAAVLTSGVAPAEPEPYLTQIGAPEAWAEGLDGTGVRVAVLDTGIDKGHPALTGQVVAEQNFTDAPSPDDVKGHGTHVASLLAGTGAGSDGALQGIAPAARLLNGKVLGDLGEGQLSWVIAGMEWAVEQDADIVNMSLAANAGIDDDPVVQALDALSAGSGTLFVVAAGNGGWNGWVPETVSSPGISASALTVGAADPQDGRPGFSAQGPTRGTYRAKPDLVAPGVDIPGALAGAREGDLYVLESGTSMATPLVAGAAALAMQQHPDWTWEQVKAAVTTSVDPTTEPWGSGAGRLALEHLIDLGTTAAPSDLSPGASLHPHEDPMTTTVELTNTTATARTYTASDELVSPRGAGEVEPGPEAGLTVSPASVTVAPGATATVDVTFDAGAVSDGFWHGVVQLDGDDGSTLRLPFAAVDEPERFWLDLSVVDRGGAPYAGGVVPLLNTTTGQSYDAALDESGEARLRVAPGTYSAVAVVTTEEAGGTTTTVVGEPALEVDGDTALTIDARDGEPLRAPVVRGQATRATEVSVNWNAVTPNGGPGLGDAIAPPIEEVLAGRVFIAPAADVSTGVFNAATRWRLEPQGRRTAHTPDGYELVFTDTSLPDPDARVLGPRDVADLAEVREHYYAAERGETVLRGLVAGSPGTVELVHRREVPAPGTETVLVTTGSGVRWTYDSHWLGEGQQRLFEGESSAFKPGDRVQRHFRRGLHVAPAAGNAFHDSFGMLVAQGFSDGPRDGPIDAGKVAAATTALYARGELVGRTRGTFGYFDVAPRRTAYRLVGDVRLVGGSRTRSAWTFRSEEPDPNAAGATLPILDVDYGPSVDLLNRARCGKDLRFHLRIGHLPGADARKRITSARLQWSTNGGRTWAHAAVRRTGANTFAAKVRGRDLRRGDHVSVRLRATDVDGNTIDQRVWRLVDLR</sequence>
<dbReference type="RefSeq" id="WP_179666889.1">
    <property type="nucleotide sequence ID" value="NZ_JACCFP010000001.1"/>
</dbReference>
<evidence type="ECO:0000313" key="14">
    <source>
        <dbReference type="Proteomes" id="UP000530424"/>
    </source>
</evidence>
<evidence type="ECO:0000256" key="1">
    <source>
        <dbReference type="ARBA" id="ARBA00011073"/>
    </source>
</evidence>
<keyword evidence="4 7" id="KW-0378">Hydrolase</keyword>
<dbReference type="InterPro" id="IPR036852">
    <property type="entry name" value="Peptidase_S8/S53_dom_sf"/>
</dbReference>
<evidence type="ECO:0000256" key="3">
    <source>
        <dbReference type="ARBA" id="ARBA00022729"/>
    </source>
</evidence>
<dbReference type="PANTHER" id="PTHR43806">
    <property type="entry name" value="PEPTIDASE S8"/>
    <property type="match status" value="1"/>
</dbReference>
<reference evidence="13 14" key="1">
    <citation type="submission" date="2020-07" db="EMBL/GenBank/DDBJ databases">
        <title>Sequencing the genomes of 1000 actinobacteria strains.</title>
        <authorList>
            <person name="Klenk H.-P."/>
        </authorList>
    </citation>
    <scope>NUCLEOTIDE SEQUENCE [LARGE SCALE GENOMIC DNA]</scope>
    <source>
        <strain evidence="13 14">DSM 103833</strain>
    </source>
</reference>
<feature type="domain" description="Peptidase S8/S53" evidence="11">
    <location>
        <begin position="254"/>
        <end position="502"/>
    </location>
</feature>
<evidence type="ECO:0000256" key="2">
    <source>
        <dbReference type="ARBA" id="ARBA00022670"/>
    </source>
</evidence>
<dbReference type="PRINTS" id="PR00723">
    <property type="entry name" value="SUBTILISIN"/>
</dbReference>
<dbReference type="InterPro" id="IPR015500">
    <property type="entry name" value="Peptidase_S8_subtilisin-rel"/>
</dbReference>
<evidence type="ECO:0000259" key="11">
    <source>
        <dbReference type="Pfam" id="PF00082"/>
    </source>
</evidence>
<feature type="signal peptide" evidence="10">
    <location>
        <begin position="1"/>
        <end position="32"/>
    </location>
</feature>
<dbReference type="GO" id="GO:0005975">
    <property type="term" value="P:carbohydrate metabolic process"/>
    <property type="evidence" value="ECO:0007669"/>
    <property type="project" value="UniProtKB-ARBA"/>
</dbReference>
<keyword evidence="5 7" id="KW-0720">Serine protease</keyword>
<dbReference type="AlphaFoldDB" id="A0A853C1P6"/>
<keyword evidence="3 10" id="KW-0732">Signal</keyword>
<feature type="active site" description="Charge relay system" evidence="6 7">
    <location>
        <position position="295"/>
    </location>
</feature>
<dbReference type="PROSITE" id="PS00136">
    <property type="entry name" value="SUBTILASE_ASP"/>
    <property type="match status" value="1"/>
</dbReference>
<evidence type="ECO:0000256" key="10">
    <source>
        <dbReference type="SAM" id="SignalP"/>
    </source>
</evidence>
<dbReference type="EMBL" id="JACCFP010000001">
    <property type="protein sequence ID" value="NYJ00273.1"/>
    <property type="molecule type" value="Genomic_DNA"/>
</dbReference>
<dbReference type="GO" id="GO:0006508">
    <property type="term" value="P:proteolysis"/>
    <property type="evidence" value="ECO:0007669"/>
    <property type="project" value="UniProtKB-KW"/>
</dbReference>
<evidence type="ECO:0000256" key="5">
    <source>
        <dbReference type="ARBA" id="ARBA00022825"/>
    </source>
</evidence>
<dbReference type="PANTHER" id="PTHR43806:SF65">
    <property type="entry name" value="SERINE PROTEASE APRX"/>
    <property type="match status" value="1"/>
</dbReference>